<dbReference type="AlphaFoldDB" id="A0A8B6FEM0"/>
<dbReference type="EMBL" id="UYJE01006739">
    <property type="protein sequence ID" value="VDI48458.1"/>
    <property type="molecule type" value="Genomic_DNA"/>
</dbReference>
<sequence>MARAAACFNTNSDVESSIEDCDQPSVRLQNVVANKKDEPLNDNKNNPCYVLVENEVIQNTTSLESWQEITDSGNYGLEYTVTHNTPDLHQSKDQVLTDNVTQSVPIASQYVNQKQFAEHVLKEGTNTFTDFGFDESMSEPPTPLPTRRPRFDSELSCSVSTMSEISTSSSQLQTQNRPGSHVRIYNMHIANADLRTVHTEKAEITNVNIDKAENVNSSNDSNSIDKFQEYRCRLEDHRMTRTGQIYNIIGQNRGDKQADGFAC</sequence>
<accession>A0A8B6FEM0</accession>
<feature type="region of interest" description="Disordered" evidence="1">
    <location>
        <begin position="131"/>
        <end position="151"/>
    </location>
</feature>
<proteinExistence type="predicted"/>
<protein>
    <submittedName>
        <fullName evidence="2">Uncharacterized protein</fullName>
    </submittedName>
</protein>
<reference evidence="2" key="1">
    <citation type="submission" date="2018-11" db="EMBL/GenBank/DDBJ databases">
        <authorList>
            <person name="Alioto T."/>
            <person name="Alioto T."/>
        </authorList>
    </citation>
    <scope>NUCLEOTIDE SEQUENCE</scope>
</reference>
<name>A0A8B6FEM0_MYTGA</name>
<dbReference type="Proteomes" id="UP000596742">
    <property type="component" value="Unassembled WGS sequence"/>
</dbReference>
<evidence type="ECO:0000313" key="3">
    <source>
        <dbReference type="Proteomes" id="UP000596742"/>
    </source>
</evidence>
<gene>
    <name evidence="2" type="ORF">MGAL_10B060001</name>
</gene>
<evidence type="ECO:0000313" key="2">
    <source>
        <dbReference type="EMBL" id="VDI48458.1"/>
    </source>
</evidence>
<keyword evidence="3" id="KW-1185">Reference proteome</keyword>
<comment type="caution">
    <text evidence="2">The sequence shown here is derived from an EMBL/GenBank/DDBJ whole genome shotgun (WGS) entry which is preliminary data.</text>
</comment>
<dbReference type="OrthoDB" id="6079886at2759"/>
<organism evidence="2 3">
    <name type="scientific">Mytilus galloprovincialis</name>
    <name type="common">Mediterranean mussel</name>
    <dbReference type="NCBI Taxonomy" id="29158"/>
    <lineage>
        <taxon>Eukaryota</taxon>
        <taxon>Metazoa</taxon>
        <taxon>Spiralia</taxon>
        <taxon>Lophotrochozoa</taxon>
        <taxon>Mollusca</taxon>
        <taxon>Bivalvia</taxon>
        <taxon>Autobranchia</taxon>
        <taxon>Pteriomorphia</taxon>
        <taxon>Mytilida</taxon>
        <taxon>Mytiloidea</taxon>
        <taxon>Mytilidae</taxon>
        <taxon>Mytilinae</taxon>
        <taxon>Mytilus</taxon>
    </lineage>
</organism>
<evidence type="ECO:0000256" key="1">
    <source>
        <dbReference type="SAM" id="MobiDB-lite"/>
    </source>
</evidence>